<dbReference type="RefSeq" id="WP_108688509.1">
    <property type="nucleotide sequence ID" value="NZ_QCYK01000003.1"/>
</dbReference>
<evidence type="ECO:0000313" key="5">
    <source>
        <dbReference type="EMBL" id="PUZ22764.1"/>
    </source>
</evidence>
<reference evidence="5 6" key="1">
    <citation type="submission" date="2018-04" db="EMBL/GenBank/DDBJ databases">
        <title>Chitinophaga fuyangensis sp. nov., isolated from soil in a chemical factory.</title>
        <authorList>
            <person name="Chen K."/>
        </authorList>
    </citation>
    <scope>NUCLEOTIDE SEQUENCE [LARGE SCALE GENOMIC DNA]</scope>
    <source>
        <strain evidence="5 6">LY-1</strain>
    </source>
</reference>
<proteinExistence type="predicted"/>
<dbReference type="InterPro" id="IPR036390">
    <property type="entry name" value="WH_DNA-bd_sf"/>
</dbReference>
<feature type="domain" description="HTH hxlR-type" evidence="4">
    <location>
        <begin position="19"/>
        <end position="117"/>
    </location>
</feature>
<dbReference type="OrthoDB" id="9797599at2"/>
<dbReference type="PROSITE" id="PS51118">
    <property type="entry name" value="HTH_HXLR"/>
    <property type="match status" value="1"/>
</dbReference>
<protein>
    <submittedName>
        <fullName evidence="5">Transcriptional regulator</fullName>
    </submittedName>
</protein>
<dbReference type="AlphaFoldDB" id="A0A2T7BCE1"/>
<evidence type="ECO:0000256" key="2">
    <source>
        <dbReference type="ARBA" id="ARBA00023125"/>
    </source>
</evidence>
<evidence type="ECO:0000256" key="3">
    <source>
        <dbReference type="ARBA" id="ARBA00023163"/>
    </source>
</evidence>
<organism evidence="5 6">
    <name type="scientific">Chitinophaga parva</name>
    <dbReference type="NCBI Taxonomy" id="2169414"/>
    <lineage>
        <taxon>Bacteria</taxon>
        <taxon>Pseudomonadati</taxon>
        <taxon>Bacteroidota</taxon>
        <taxon>Chitinophagia</taxon>
        <taxon>Chitinophagales</taxon>
        <taxon>Chitinophagaceae</taxon>
        <taxon>Chitinophaga</taxon>
    </lineage>
</organism>
<keyword evidence="6" id="KW-1185">Reference proteome</keyword>
<evidence type="ECO:0000256" key="1">
    <source>
        <dbReference type="ARBA" id="ARBA00023015"/>
    </source>
</evidence>
<accession>A0A2T7BCE1</accession>
<keyword evidence="3" id="KW-0804">Transcription</keyword>
<dbReference type="Pfam" id="PF01638">
    <property type="entry name" value="HxlR"/>
    <property type="match status" value="1"/>
</dbReference>
<sequence length="126" mass="14406">MRKTQSTNSLNATTIIENCGMAISMTIFGGRWKPAILFYLSEGRMRYGALRAAIPGISERMLIQQLKELEKYDIVRRIAYPEVPPRVEYELTDNGLTLVPLMKAMSAWGESQRENMARFRFAAVEQ</sequence>
<dbReference type="PANTHER" id="PTHR33204">
    <property type="entry name" value="TRANSCRIPTIONAL REGULATOR, MARR FAMILY"/>
    <property type="match status" value="1"/>
</dbReference>
<keyword evidence="2" id="KW-0238">DNA-binding</keyword>
<dbReference type="SUPFAM" id="SSF46785">
    <property type="entry name" value="Winged helix' DNA-binding domain"/>
    <property type="match status" value="1"/>
</dbReference>
<name>A0A2T7BCE1_9BACT</name>
<dbReference type="Proteomes" id="UP000244450">
    <property type="component" value="Unassembled WGS sequence"/>
</dbReference>
<comment type="caution">
    <text evidence="5">The sequence shown here is derived from an EMBL/GenBank/DDBJ whole genome shotgun (WGS) entry which is preliminary data.</text>
</comment>
<keyword evidence="1" id="KW-0805">Transcription regulation</keyword>
<dbReference type="PANTHER" id="PTHR33204:SF29">
    <property type="entry name" value="TRANSCRIPTIONAL REGULATOR"/>
    <property type="match status" value="1"/>
</dbReference>
<gene>
    <name evidence="5" type="ORF">DCC81_20265</name>
</gene>
<evidence type="ECO:0000259" key="4">
    <source>
        <dbReference type="PROSITE" id="PS51118"/>
    </source>
</evidence>
<evidence type="ECO:0000313" key="6">
    <source>
        <dbReference type="Proteomes" id="UP000244450"/>
    </source>
</evidence>
<dbReference type="InterPro" id="IPR002577">
    <property type="entry name" value="HTH_HxlR"/>
</dbReference>
<dbReference type="EMBL" id="QCYK01000003">
    <property type="protein sequence ID" value="PUZ22764.1"/>
    <property type="molecule type" value="Genomic_DNA"/>
</dbReference>
<dbReference type="InterPro" id="IPR036388">
    <property type="entry name" value="WH-like_DNA-bd_sf"/>
</dbReference>
<dbReference type="Gene3D" id="1.10.10.10">
    <property type="entry name" value="Winged helix-like DNA-binding domain superfamily/Winged helix DNA-binding domain"/>
    <property type="match status" value="1"/>
</dbReference>
<dbReference type="GO" id="GO:0003677">
    <property type="term" value="F:DNA binding"/>
    <property type="evidence" value="ECO:0007669"/>
    <property type="project" value="UniProtKB-KW"/>
</dbReference>